<name>A0A6L6X0Z4_9ACTN</name>
<comment type="caution">
    <text evidence="1">The sequence shown here is derived from an EMBL/GenBank/DDBJ whole genome shotgun (WGS) entry which is preliminary data.</text>
</comment>
<reference evidence="1 2" key="1">
    <citation type="submission" date="2019-11" db="EMBL/GenBank/DDBJ databases">
        <title>Streptomyces typhae sp. nov., a novel endophytic actinomycete isolated from the root of cattail pollen (Typha angustifolia L.).</title>
        <authorList>
            <person name="Peng C."/>
        </authorList>
    </citation>
    <scope>NUCLEOTIDE SEQUENCE [LARGE SCALE GENOMIC DNA]</scope>
    <source>
        <strain evidence="2">p1417</strain>
    </source>
</reference>
<dbReference type="EMBL" id="WPNZ01000012">
    <property type="protein sequence ID" value="MVO87441.1"/>
    <property type="molecule type" value="Genomic_DNA"/>
</dbReference>
<gene>
    <name evidence="1" type="ORF">GPA10_22420</name>
</gene>
<dbReference type="AlphaFoldDB" id="A0A6L6X0Z4"/>
<keyword evidence="2" id="KW-1185">Reference proteome</keyword>
<organism evidence="1 2">
    <name type="scientific">Streptomyces typhae</name>
    <dbReference type="NCBI Taxonomy" id="2681492"/>
    <lineage>
        <taxon>Bacteria</taxon>
        <taxon>Bacillati</taxon>
        <taxon>Actinomycetota</taxon>
        <taxon>Actinomycetes</taxon>
        <taxon>Kitasatosporales</taxon>
        <taxon>Streptomycetaceae</taxon>
        <taxon>Streptomyces</taxon>
    </lineage>
</organism>
<accession>A0A6L6X0Z4</accession>
<dbReference type="Proteomes" id="UP000483802">
    <property type="component" value="Unassembled WGS sequence"/>
</dbReference>
<evidence type="ECO:0000313" key="2">
    <source>
        <dbReference type="Proteomes" id="UP000483802"/>
    </source>
</evidence>
<proteinExistence type="predicted"/>
<sequence>MARLVVETVTCDACAKKGKKVTGTVTLTIMDDEYDLCDEHGKRFRDQLAAALSA</sequence>
<dbReference type="RefSeq" id="WP_157167066.1">
    <property type="nucleotide sequence ID" value="NZ_WPNZ01000012.1"/>
</dbReference>
<evidence type="ECO:0000313" key="1">
    <source>
        <dbReference type="EMBL" id="MVO87441.1"/>
    </source>
</evidence>
<protein>
    <submittedName>
        <fullName evidence="1">Uncharacterized protein</fullName>
    </submittedName>
</protein>